<protein>
    <submittedName>
        <fullName evidence="5">Transcriptional regulator, HxlR family</fullName>
    </submittedName>
</protein>
<dbReference type="AlphaFoldDB" id="F2NL63"/>
<organism evidence="5 6">
    <name type="scientific">Marinithermus hydrothermalis (strain DSM 14884 / JCM 11576 / T1)</name>
    <dbReference type="NCBI Taxonomy" id="869210"/>
    <lineage>
        <taxon>Bacteria</taxon>
        <taxon>Thermotogati</taxon>
        <taxon>Deinococcota</taxon>
        <taxon>Deinococci</taxon>
        <taxon>Thermales</taxon>
        <taxon>Thermaceae</taxon>
        <taxon>Marinithermus</taxon>
    </lineage>
</organism>
<dbReference type="InterPro" id="IPR011991">
    <property type="entry name" value="ArsR-like_HTH"/>
</dbReference>
<dbReference type="PANTHER" id="PTHR33204">
    <property type="entry name" value="TRANSCRIPTIONAL REGULATOR, MARR FAMILY"/>
    <property type="match status" value="1"/>
</dbReference>
<dbReference type="KEGG" id="mhd:Marky_0716"/>
<dbReference type="RefSeq" id="WP_013703518.1">
    <property type="nucleotide sequence ID" value="NC_015387.1"/>
</dbReference>
<evidence type="ECO:0000259" key="4">
    <source>
        <dbReference type="PROSITE" id="PS51118"/>
    </source>
</evidence>
<reference evidence="5 6" key="1">
    <citation type="journal article" date="2012" name="Stand. Genomic Sci.">
        <title>Complete genome sequence of the aerobic, heterotroph Marinithermus hydrothermalis type strain (T1(T)) from a deep-sea hydrothermal vent chimney.</title>
        <authorList>
            <person name="Copeland A."/>
            <person name="Gu W."/>
            <person name="Yasawong M."/>
            <person name="Lapidus A."/>
            <person name="Lucas S."/>
            <person name="Deshpande S."/>
            <person name="Pagani I."/>
            <person name="Tapia R."/>
            <person name="Cheng J.F."/>
            <person name="Goodwin L.A."/>
            <person name="Pitluck S."/>
            <person name="Liolios K."/>
            <person name="Ivanova N."/>
            <person name="Mavromatis K."/>
            <person name="Mikhailova N."/>
            <person name="Pati A."/>
            <person name="Chen A."/>
            <person name="Palaniappan K."/>
            <person name="Land M."/>
            <person name="Pan C."/>
            <person name="Brambilla E.M."/>
            <person name="Rohde M."/>
            <person name="Tindall B.J."/>
            <person name="Sikorski J."/>
            <person name="Goker M."/>
            <person name="Detter J.C."/>
            <person name="Bristow J."/>
            <person name="Eisen J.A."/>
            <person name="Markowitz V."/>
            <person name="Hugenholtz P."/>
            <person name="Kyrpides N.C."/>
            <person name="Klenk H.P."/>
            <person name="Woyke T."/>
        </authorList>
    </citation>
    <scope>NUCLEOTIDE SEQUENCE [LARGE SCALE GENOMIC DNA]</scope>
    <source>
        <strain evidence="6">DSM 14884 / JCM 11576 / T1</strain>
    </source>
</reference>
<evidence type="ECO:0000256" key="3">
    <source>
        <dbReference type="ARBA" id="ARBA00023163"/>
    </source>
</evidence>
<dbReference type="InterPro" id="IPR036388">
    <property type="entry name" value="WH-like_DNA-bd_sf"/>
</dbReference>
<dbReference type="SUPFAM" id="SSF46785">
    <property type="entry name" value="Winged helix' DNA-binding domain"/>
    <property type="match status" value="1"/>
</dbReference>
<evidence type="ECO:0000256" key="1">
    <source>
        <dbReference type="ARBA" id="ARBA00023015"/>
    </source>
</evidence>
<evidence type="ECO:0000313" key="5">
    <source>
        <dbReference type="EMBL" id="AEB11466.1"/>
    </source>
</evidence>
<dbReference type="Gene3D" id="1.10.10.10">
    <property type="entry name" value="Winged helix-like DNA-binding domain superfamily/Winged helix DNA-binding domain"/>
    <property type="match status" value="1"/>
</dbReference>
<keyword evidence="3" id="KW-0804">Transcription</keyword>
<feature type="domain" description="HTH hxlR-type" evidence="4">
    <location>
        <begin position="10"/>
        <end position="102"/>
    </location>
</feature>
<accession>F2NL63</accession>
<gene>
    <name evidence="5" type="ordered locus">Marky_0716</name>
</gene>
<name>F2NL63_MARHT</name>
<dbReference type="OrthoDB" id="9791143at2"/>
<sequence>MMDKEQQENCPIERALEILGRRGTFVILRDLMDGPKRFSELQASTHLPPRTLSMRLKELEGADLLTRTQYPEVPPRVEYELTERGRALKPVLDALAAWGESL</sequence>
<dbReference type="eggNOG" id="COG1733">
    <property type="taxonomic scope" value="Bacteria"/>
</dbReference>
<dbReference type="InterPro" id="IPR036390">
    <property type="entry name" value="WH_DNA-bd_sf"/>
</dbReference>
<dbReference type="GO" id="GO:0003677">
    <property type="term" value="F:DNA binding"/>
    <property type="evidence" value="ECO:0007669"/>
    <property type="project" value="UniProtKB-KW"/>
</dbReference>
<proteinExistence type="predicted"/>
<keyword evidence="6" id="KW-1185">Reference proteome</keyword>
<dbReference type="PROSITE" id="PS51118">
    <property type="entry name" value="HTH_HXLR"/>
    <property type="match status" value="1"/>
</dbReference>
<evidence type="ECO:0000313" key="6">
    <source>
        <dbReference type="Proteomes" id="UP000007030"/>
    </source>
</evidence>
<evidence type="ECO:0000256" key="2">
    <source>
        <dbReference type="ARBA" id="ARBA00023125"/>
    </source>
</evidence>
<dbReference type="Proteomes" id="UP000007030">
    <property type="component" value="Chromosome"/>
</dbReference>
<dbReference type="HOGENOM" id="CLU_111585_5_3_0"/>
<keyword evidence="1" id="KW-0805">Transcription regulation</keyword>
<dbReference type="EMBL" id="CP002630">
    <property type="protein sequence ID" value="AEB11466.1"/>
    <property type="molecule type" value="Genomic_DNA"/>
</dbReference>
<dbReference type="InterPro" id="IPR002577">
    <property type="entry name" value="HTH_HxlR"/>
</dbReference>
<dbReference type="Pfam" id="PF01638">
    <property type="entry name" value="HxlR"/>
    <property type="match status" value="1"/>
</dbReference>
<dbReference type="CDD" id="cd00090">
    <property type="entry name" value="HTH_ARSR"/>
    <property type="match status" value="1"/>
</dbReference>
<dbReference type="PANTHER" id="PTHR33204:SF18">
    <property type="entry name" value="TRANSCRIPTIONAL REGULATORY PROTEIN"/>
    <property type="match status" value="1"/>
</dbReference>
<keyword evidence="2" id="KW-0238">DNA-binding</keyword>